<evidence type="ECO:0000256" key="14">
    <source>
        <dbReference type="SAM" id="Coils"/>
    </source>
</evidence>
<keyword evidence="3 12" id="KW-0138">CF(0)</keyword>
<dbReference type="PANTHER" id="PTHR33445">
    <property type="entry name" value="ATP SYNTHASE SUBUNIT B', CHLOROPLASTIC"/>
    <property type="match status" value="1"/>
</dbReference>
<sequence>MVDINMTLVAQIFNFLILAAILTKFAYKPLMKVLKEREDQIAKSIESAEADELKAQELLKEYHDQLATARIQAQEIVDKAIKRAQEEREAHINETKREIDQMRKAAQAEIVHERERAVAQLKGEVVALSMAAATKIIGSNIDTEANDRLIGEFIDKLDKDKMGGLPC</sequence>
<evidence type="ECO:0000256" key="12">
    <source>
        <dbReference type="HAMAP-Rule" id="MF_01398"/>
    </source>
</evidence>
<dbReference type="SUPFAM" id="SSF81573">
    <property type="entry name" value="F1F0 ATP synthase subunit B, membrane domain"/>
    <property type="match status" value="1"/>
</dbReference>
<dbReference type="PANTHER" id="PTHR33445:SF2">
    <property type="entry name" value="ATP SYNTHASE SUBUNIT B', CHLOROPLASTIC"/>
    <property type="match status" value="1"/>
</dbReference>
<feature type="coiled-coil region" evidence="14">
    <location>
        <begin position="31"/>
        <end position="105"/>
    </location>
</feature>
<dbReference type="RefSeq" id="WP_019551795.1">
    <property type="nucleotide sequence ID" value="NZ_FNZK01000001.1"/>
</dbReference>
<evidence type="ECO:0000256" key="4">
    <source>
        <dbReference type="ARBA" id="ARBA00022692"/>
    </source>
</evidence>
<dbReference type="GO" id="GO:0012505">
    <property type="term" value="C:endomembrane system"/>
    <property type="evidence" value="ECO:0007669"/>
    <property type="project" value="UniProtKB-SubCell"/>
</dbReference>
<evidence type="ECO:0000256" key="10">
    <source>
        <dbReference type="ARBA" id="ARBA00025198"/>
    </source>
</evidence>
<dbReference type="InterPro" id="IPR002146">
    <property type="entry name" value="ATP_synth_b/b'su_bac/chlpt"/>
</dbReference>
<dbReference type="InterPro" id="IPR005864">
    <property type="entry name" value="ATP_synth_F0_bsu_bac"/>
</dbReference>
<dbReference type="CDD" id="cd06503">
    <property type="entry name" value="ATP-synt_Fo_b"/>
    <property type="match status" value="1"/>
</dbReference>
<keyword evidence="7 12" id="KW-0406">Ion transport</keyword>
<evidence type="ECO:0000256" key="9">
    <source>
        <dbReference type="ARBA" id="ARBA00023310"/>
    </source>
</evidence>
<keyword evidence="14" id="KW-0175">Coiled coil</keyword>
<feature type="transmembrane region" description="Helical" evidence="12">
    <location>
        <begin position="6"/>
        <end position="27"/>
    </location>
</feature>
<evidence type="ECO:0000313" key="15">
    <source>
        <dbReference type="EMBL" id="SEI79925.1"/>
    </source>
</evidence>
<comment type="subunit">
    <text evidence="12">F-type ATPases have 2 components, F(1) - the catalytic core - and F(0) - the membrane proton channel. F(1) has five subunits: alpha(3), beta(3), gamma(1), delta(1), epsilon(1). F(0) has three main subunits: a(1), b(2) and c(10-14). The alpha and beta chains form an alternating ring which encloses part of the gamma chain. F(1) is attached to F(0) by a central stalk formed by the gamma and epsilon chains, while a peripheral stalk is formed by the delta and b chains.</text>
</comment>
<dbReference type="Gene3D" id="6.10.250.1580">
    <property type="match status" value="1"/>
</dbReference>
<name>A0A1H6TUP7_9FIRM</name>
<keyword evidence="12" id="KW-1003">Cell membrane</keyword>
<comment type="function">
    <text evidence="12">Component of the F(0) channel, it forms part of the peripheral stalk, linking F(1) to F(0).</text>
</comment>
<evidence type="ECO:0000256" key="8">
    <source>
        <dbReference type="ARBA" id="ARBA00023136"/>
    </source>
</evidence>
<protein>
    <recommendedName>
        <fullName evidence="12">ATP synthase subunit b</fullName>
    </recommendedName>
    <alternativeName>
        <fullName evidence="12">ATP synthase F(0) sector subunit b</fullName>
    </alternativeName>
    <alternativeName>
        <fullName evidence="12">ATPase subunit I</fullName>
    </alternativeName>
    <alternativeName>
        <fullName evidence="12">F-type ATPase subunit b</fullName>
        <shortName evidence="12">F-ATPase subunit b</shortName>
    </alternativeName>
</protein>
<dbReference type="HAMAP" id="MF_01398">
    <property type="entry name" value="ATP_synth_b_bprime"/>
    <property type="match status" value="1"/>
</dbReference>
<evidence type="ECO:0000256" key="13">
    <source>
        <dbReference type="RuleBase" id="RU003848"/>
    </source>
</evidence>
<evidence type="ECO:0000256" key="11">
    <source>
        <dbReference type="ARBA" id="ARBA00037847"/>
    </source>
</evidence>
<keyword evidence="4 12" id="KW-0812">Transmembrane</keyword>
<dbReference type="Pfam" id="PF00430">
    <property type="entry name" value="ATP-synt_B"/>
    <property type="match status" value="1"/>
</dbReference>
<evidence type="ECO:0000313" key="16">
    <source>
        <dbReference type="Proteomes" id="UP000199662"/>
    </source>
</evidence>
<dbReference type="GO" id="GO:0045259">
    <property type="term" value="C:proton-transporting ATP synthase complex"/>
    <property type="evidence" value="ECO:0007669"/>
    <property type="project" value="UniProtKB-KW"/>
</dbReference>
<keyword evidence="16" id="KW-1185">Reference proteome</keyword>
<dbReference type="EMBL" id="FNZK01000001">
    <property type="protein sequence ID" value="SEI79925.1"/>
    <property type="molecule type" value="Genomic_DNA"/>
</dbReference>
<evidence type="ECO:0000256" key="2">
    <source>
        <dbReference type="ARBA" id="ARBA00022448"/>
    </source>
</evidence>
<evidence type="ECO:0000256" key="6">
    <source>
        <dbReference type="ARBA" id="ARBA00022989"/>
    </source>
</evidence>
<dbReference type="InterPro" id="IPR028987">
    <property type="entry name" value="ATP_synth_B-like_membr_sf"/>
</dbReference>
<keyword evidence="5 12" id="KW-0375">Hydrogen ion transport</keyword>
<keyword evidence="9 12" id="KW-0066">ATP synthesis</keyword>
<proteinExistence type="inferred from homology"/>
<evidence type="ECO:0000256" key="7">
    <source>
        <dbReference type="ARBA" id="ARBA00023065"/>
    </source>
</evidence>
<dbReference type="NCBIfam" id="TIGR01144">
    <property type="entry name" value="ATP_synt_b"/>
    <property type="match status" value="1"/>
</dbReference>
<evidence type="ECO:0000256" key="1">
    <source>
        <dbReference type="ARBA" id="ARBA00005513"/>
    </source>
</evidence>
<comment type="subcellular location">
    <subcellularLocation>
        <location evidence="12">Cell membrane</location>
        <topology evidence="12">Single-pass membrane protein</topology>
    </subcellularLocation>
    <subcellularLocation>
        <location evidence="11">Endomembrane system</location>
        <topology evidence="11">Single-pass membrane protein</topology>
    </subcellularLocation>
</comment>
<gene>
    <name evidence="12" type="primary">atpF</name>
    <name evidence="15" type="ORF">SAMN05660742_10184</name>
</gene>
<dbReference type="STRING" id="84035.SAMN05660742_10184"/>
<dbReference type="Proteomes" id="UP000199662">
    <property type="component" value="Unassembled WGS sequence"/>
</dbReference>
<evidence type="ECO:0000256" key="3">
    <source>
        <dbReference type="ARBA" id="ARBA00022547"/>
    </source>
</evidence>
<organism evidence="15 16">
    <name type="scientific">Propionispira arboris</name>
    <dbReference type="NCBI Taxonomy" id="84035"/>
    <lineage>
        <taxon>Bacteria</taxon>
        <taxon>Bacillati</taxon>
        <taxon>Bacillota</taxon>
        <taxon>Negativicutes</taxon>
        <taxon>Selenomonadales</taxon>
        <taxon>Selenomonadaceae</taxon>
        <taxon>Propionispira</taxon>
    </lineage>
</organism>
<dbReference type="GO" id="GO:0046933">
    <property type="term" value="F:proton-transporting ATP synthase activity, rotational mechanism"/>
    <property type="evidence" value="ECO:0007669"/>
    <property type="project" value="UniProtKB-UniRule"/>
</dbReference>
<comment type="similarity">
    <text evidence="1 12 13">Belongs to the ATPase B chain family.</text>
</comment>
<keyword evidence="6 12" id="KW-1133">Transmembrane helix</keyword>
<dbReference type="InterPro" id="IPR050059">
    <property type="entry name" value="ATP_synthase_B_chain"/>
</dbReference>
<dbReference type="GO" id="GO:0046961">
    <property type="term" value="F:proton-transporting ATPase activity, rotational mechanism"/>
    <property type="evidence" value="ECO:0007669"/>
    <property type="project" value="TreeGrafter"/>
</dbReference>
<dbReference type="GO" id="GO:0005886">
    <property type="term" value="C:plasma membrane"/>
    <property type="evidence" value="ECO:0007669"/>
    <property type="project" value="UniProtKB-SubCell"/>
</dbReference>
<comment type="function">
    <text evidence="10 12">F(1)F(0) ATP synthase produces ATP from ADP in the presence of a proton or sodium gradient. F-type ATPases consist of two structural domains, F(1) containing the extramembraneous catalytic core and F(0) containing the membrane proton channel, linked together by a central stalk and a peripheral stalk. During catalysis, ATP synthesis in the catalytic domain of F(1) is coupled via a rotary mechanism of the central stalk subunits to proton translocation.</text>
</comment>
<reference evidence="16" key="1">
    <citation type="submission" date="2016-10" db="EMBL/GenBank/DDBJ databases">
        <authorList>
            <person name="Varghese N."/>
            <person name="Submissions S."/>
        </authorList>
    </citation>
    <scope>NUCLEOTIDE SEQUENCE [LARGE SCALE GENOMIC DNA]</scope>
    <source>
        <strain evidence="16">DSM 2179</strain>
    </source>
</reference>
<evidence type="ECO:0000256" key="5">
    <source>
        <dbReference type="ARBA" id="ARBA00022781"/>
    </source>
</evidence>
<accession>A0A1H6TUP7</accession>
<dbReference type="AlphaFoldDB" id="A0A1H6TUP7"/>
<keyword evidence="8 12" id="KW-0472">Membrane</keyword>
<keyword evidence="2 12" id="KW-0813">Transport</keyword>